<comment type="subcellular location">
    <subcellularLocation>
        <location evidence="1 11">Cell membrane</location>
        <topology evidence="1 11">Multi-pass membrane protein</topology>
    </subcellularLocation>
</comment>
<organism evidence="13 14">
    <name type="scientific">Scleropages formosus</name>
    <name type="common">Asian bonytongue</name>
    <name type="synonym">Osteoglossum formosum</name>
    <dbReference type="NCBI Taxonomy" id="113540"/>
    <lineage>
        <taxon>Eukaryota</taxon>
        <taxon>Metazoa</taxon>
        <taxon>Chordata</taxon>
        <taxon>Craniata</taxon>
        <taxon>Vertebrata</taxon>
        <taxon>Euteleostomi</taxon>
        <taxon>Actinopterygii</taxon>
        <taxon>Neopterygii</taxon>
        <taxon>Teleostei</taxon>
        <taxon>Osteoglossocephala</taxon>
        <taxon>Osteoglossomorpha</taxon>
        <taxon>Osteoglossiformes</taxon>
        <taxon>Osteoglossidae</taxon>
        <taxon>Scleropages</taxon>
    </lineage>
</organism>
<reference evidence="13 14" key="1">
    <citation type="submission" date="2015-08" db="EMBL/GenBank/DDBJ databases">
        <title>The genome of the Asian arowana (Scleropages formosus).</title>
        <authorList>
            <person name="Tan M.H."/>
            <person name="Gan H.M."/>
            <person name="Croft L.J."/>
            <person name="Austin C.M."/>
        </authorList>
    </citation>
    <scope>NUCLEOTIDE SEQUENCE [LARGE SCALE GENOMIC DNA]</scope>
    <source>
        <strain evidence="13">Aro1</strain>
    </source>
</reference>
<evidence type="ECO:0000256" key="4">
    <source>
        <dbReference type="ARBA" id="ARBA00022989"/>
    </source>
</evidence>
<dbReference type="SUPFAM" id="SSF81321">
    <property type="entry name" value="Family A G protein-coupled receptor-like"/>
    <property type="match status" value="1"/>
</dbReference>
<evidence type="ECO:0000259" key="12">
    <source>
        <dbReference type="PROSITE" id="PS50262"/>
    </source>
</evidence>
<evidence type="ECO:0000256" key="2">
    <source>
        <dbReference type="ARBA" id="ARBA00022475"/>
    </source>
</evidence>
<evidence type="ECO:0000256" key="5">
    <source>
        <dbReference type="ARBA" id="ARBA00023040"/>
    </source>
</evidence>
<keyword evidence="3 11" id="KW-0812">Transmembrane</keyword>
<keyword evidence="5 11" id="KW-0297">G-protein coupled receptor</keyword>
<dbReference type="GO" id="GO:0001609">
    <property type="term" value="F:G protein-coupled adenosine receptor activity"/>
    <property type="evidence" value="ECO:0007669"/>
    <property type="project" value="UniProtKB-UniRule"/>
</dbReference>
<gene>
    <name evidence="13" type="ORF">Z043_117652</name>
</gene>
<feature type="transmembrane region" description="Helical" evidence="11">
    <location>
        <begin position="46"/>
        <end position="68"/>
    </location>
</feature>
<dbReference type="PROSITE" id="PS50262">
    <property type="entry name" value="G_PROTEIN_RECEP_F1_2"/>
    <property type="match status" value="1"/>
</dbReference>
<evidence type="ECO:0000256" key="6">
    <source>
        <dbReference type="ARBA" id="ARBA00023136"/>
    </source>
</evidence>
<keyword evidence="7 11" id="KW-1015">Disulfide bond</keyword>
<protein>
    <submittedName>
        <fullName evidence="13">Adenosine receptor A1-like</fullName>
    </submittedName>
</protein>
<feature type="transmembrane region" description="Helical" evidence="11">
    <location>
        <begin position="124"/>
        <end position="144"/>
    </location>
</feature>
<dbReference type="Pfam" id="PF00001">
    <property type="entry name" value="7tm_1"/>
    <property type="match status" value="1"/>
</dbReference>
<dbReference type="InterPro" id="IPR017452">
    <property type="entry name" value="GPCR_Rhodpsn_7TM"/>
</dbReference>
<feature type="transmembrane region" description="Helical" evidence="11">
    <location>
        <begin position="220"/>
        <end position="239"/>
    </location>
</feature>
<feature type="transmembrane region" description="Helical" evidence="11">
    <location>
        <begin position="259"/>
        <end position="279"/>
    </location>
</feature>
<feature type="domain" description="G-protein coupled receptors family 1 profile" evidence="12">
    <location>
        <begin position="25"/>
        <end position="277"/>
    </location>
</feature>
<keyword evidence="4 11" id="KW-1133">Transmembrane helix</keyword>
<keyword evidence="9 11" id="KW-0325">Glycoprotein</keyword>
<keyword evidence="6 11" id="KW-0472">Membrane</keyword>
<dbReference type="PRINTS" id="PR00237">
    <property type="entry name" value="GPCRRHODOPSN"/>
</dbReference>
<keyword evidence="10 11" id="KW-0807">Transducer</keyword>
<dbReference type="PANTHER" id="PTHR24246:SF54">
    <property type="entry name" value="ADENOSINE RECEPTOR A1-RELATED"/>
    <property type="match status" value="1"/>
</dbReference>
<dbReference type="InterPro" id="IPR000276">
    <property type="entry name" value="GPCR_Rhodpsn"/>
</dbReference>
<evidence type="ECO:0000256" key="1">
    <source>
        <dbReference type="ARBA" id="ARBA00004651"/>
    </source>
</evidence>
<feature type="transmembrane region" description="Helical" evidence="11">
    <location>
        <begin position="164"/>
        <end position="197"/>
    </location>
</feature>
<dbReference type="PANTHER" id="PTHR24246">
    <property type="entry name" value="OLFACTORY RECEPTOR AND ADENOSINE RECEPTOR"/>
    <property type="match status" value="1"/>
</dbReference>
<evidence type="ECO:0000256" key="3">
    <source>
        <dbReference type="ARBA" id="ARBA00022692"/>
    </source>
</evidence>
<accession>A0A0P7TS71</accession>
<dbReference type="InterPro" id="IPR001634">
    <property type="entry name" value="Adenosn_rcpt"/>
</dbReference>
<name>A0A0P7TS71_SCLFO</name>
<evidence type="ECO:0000256" key="7">
    <source>
        <dbReference type="ARBA" id="ARBA00023157"/>
    </source>
</evidence>
<evidence type="ECO:0000256" key="8">
    <source>
        <dbReference type="ARBA" id="ARBA00023170"/>
    </source>
</evidence>
<dbReference type="PRINTS" id="PR00424">
    <property type="entry name" value="ADENOSINER"/>
</dbReference>
<dbReference type="GO" id="GO:0045202">
    <property type="term" value="C:synapse"/>
    <property type="evidence" value="ECO:0007669"/>
    <property type="project" value="TreeGrafter"/>
</dbReference>
<proteinExistence type="inferred from homology"/>
<comment type="similarity">
    <text evidence="11">Belongs to the G-protein coupled receptor 1 family.</text>
</comment>
<sequence length="314" mass="35094">MEMADLLEVVYTVLEVLIAVASCLGNALVVWALWTGVPRQEATFCFMASLAVADFLVGAVGMPMSVLVDGRVEVSFHWCLVTSCVVLLFPQSSVLALLAIATYRFLRVHIPLRYKSLVTQHRSWGAVALCWLVAGALSVTPVLWWSDQPLSSNSTSTMCRFVEVILPAFLVYFTTVSYTVVPLLGMMALYGGIFFIITQRLQQGLRGCDKPQSYYRKERNLVKSLVLGLLLFVICWMPLHIMNCLSFFVSQDMVPREAVYVGILLSHVHSALNPIVYGFRIHRICTACVHLLGSCVTRFQEEQDRTSQSHSSRS</sequence>
<keyword evidence="2 11" id="KW-1003">Cell membrane</keyword>
<keyword evidence="8 11" id="KW-0675">Receptor</keyword>
<dbReference type="EMBL" id="JARO02007356">
    <property type="protein sequence ID" value="KPP64043.1"/>
    <property type="molecule type" value="Genomic_DNA"/>
</dbReference>
<evidence type="ECO:0000313" key="14">
    <source>
        <dbReference type="Proteomes" id="UP000034805"/>
    </source>
</evidence>
<dbReference type="GO" id="GO:0030425">
    <property type="term" value="C:dendrite"/>
    <property type="evidence" value="ECO:0007669"/>
    <property type="project" value="TreeGrafter"/>
</dbReference>
<dbReference type="Gene3D" id="1.20.1070.10">
    <property type="entry name" value="Rhodopsin 7-helix transmembrane proteins"/>
    <property type="match status" value="1"/>
</dbReference>
<dbReference type="AlphaFoldDB" id="A0A0P7TS71"/>
<feature type="transmembrane region" description="Helical" evidence="11">
    <location>
        <begin position="12"/>
        <end position="34"/>
    </location>
</feature>
<evidence type="ECO:0000256" key="11">
    <source>
        <dbReference type="RuleBase" id="RU201114"/>
    </source>
</evidence>
<dbReference type="Proteomes" id="UP000034805">
    <property type="component" value="Unassembled WGS sequence"/>
</dbReference>
<evidence type="ECO:0000256" key="10">
    <source>
        <dbReference type="ARBA" id="ARBA00023224"/>
    </source>
</evidence>
<comment type="caution">
    <text evidence="13">The sequence shown here is derived from an EMBL/GenBank/DDBJ whole genome shotgun (WGS) entry which is preliminary data.</text>
</comment>
<evidence type="ECO:0000256" key="9">
    <source>
        <dbReference type="ARBA" id="ARBA00023180"/>
    </source>
</evidence>
<dbReference type="GO" id="GO:0005886">
    <property type="term" value="C:plasma membrane"/>
    <property type="evidence" value="ECO:0007669"/>
    <property type="project" value="UniProtKB-SubCell"/>
</dbReference>
<evidence type="ECO:0000313" key="13">
    <source>
        <dbReference type="EMBL" id="KPP64043.1"/>
    </source>
</evidence>
<feature type="transmembrane region" description="Helical" evidence="11">
    <location>
        <begin position="80"/>
        <end position="103"/>
    </location>
</feature>